<dbReference type="EMBL" id="JAXIOK010000001">
    <property type="protein sequence ID" value="KAK4781206.1"/>
    <property type="molecule type" value="Genomic_DNA"/>
</dbReference>
<keyword evidence="1" id="KW-0812">Transmembrane</keyword>
<keyword evidence="1" id="KW-0472">Membrane</keyword>
<sequence length="138" mass="15896">MMLNCFFIYDQKMCFHISLPSQGSKHIKSIKPDLDTPQEVCFISTAFAKMNKLRFFIAHNVYHPSDLVYLTSGLKWFEWPGYTQSTLPFASGGTKLCGINMPGSHISLSKEEFRVFYLRCIGFCSILLITYLALFWDL</sequence>
<proteinExistence type="predicted"/>
<protein>
    <submittedName>
        <fullName evidence="2">Uncharacterized protein</fullName>
    </submittedName>
</protein>
<accession>A0AAN7LIC2</accession>
<evidence type="ECO:0000313" key="2">
    <source>
        <dbReference type="EMBL" id="KAK4781206.1"/>
    </source>
</evidence>
<dbReference type="AlphaFoldDB" id="A0AAN7LIC2"/>
<name>A0AAN7LIC2_9MYRT</name>
<reference evidence="2 3" key="1">
    <citation type="journal article" date="2023" name="Hortic Res">
        <title>Pangenome of water caltrop reveals structural variations and asymmetric subgenome divergence after allopolyploidization.</title>
        <authorList>
            <person name="Zhang X."/>
            <person name="Chen Y."/>
            <person name="Wang L."/>
            <person name="Yuan Y."/>
            <person name="Fang M."/>
            <person name="Shi L."/>
            <person name="Lu R."/>
            <person name="Comes H.P."/>
            <person name="Ma Y."/>
            <person name="Chen Y."/>
            <person name="Huang G."/>
            <person name="Zhou Y."/>
            <person name="Zheng Z."/>
            <person name="Qiu Y."/>
        </authorList>
    </citation>
    <scope>NUCLEOTIDE SEQUENCE [LARGE SCALE GENOMIC DNA]</scope>
    <source>
        <tissue evidence="2">Roots</tissue>
    </source>
</reference>
<evidence type="ECO:0000313" key="3">
    <source>
        <dbReference type="Proteomes" id="UP001345219"/>
    </source>
</evidence>
<keyword evidence="1" id="KW-1133">Transmembrane helix</keyword>
<keyword evidence="3" id="KW-1185">Reference proteome</keyword>
<gene>
    <name evidence="2" type="ORF">SAY87_017312</name>
</gene>
<organism evidence="2 3">
    <name type="scientific">Trapa incisa</name>
    <dbReference type="NCBI Taxonomy" id="236973"/>
    <lineage>
        <taxon>Eukaryota</taxon>
        <taxon>Viridiplantae</taxon>
        <taxon>Streptophyta</taxon>
        <taxon>Embryophyta</taxon>
        <taxon>Tracheophyta</taxon>
        <taxon>Spermatophyta</taxon>
        <taxon>Magnoliopsida</taxon>
        <taxon>eudicotyledons</taxon>
        <taxon>Gunneridae</taxon>
        <taxon>Pentapetalae</taxon>
        <taxon>rosids</taxon>
        <taxon>malvids</taxon>
        <taxon>Myrtales</taxon>
        <taxon>Lythraceae</taxon>
        <taxon>Trapa</taxon>
    </lineage>
</organism>
<feature type="transmembrane region" description="Helical" evidence="1">
    <location>
        <begin position="116"/>
        <end position="136"/>
    </location>
</feature>
<comment type="caution">
    <text evidence="2">The sequence shown here is derived from an EMBL/GenBank/DDBJ whole genome shotgun (WGS) entry which is preliminary data.</text>
</comment>
<dbReference type="Proteomes" id="UP001345219">
    <property type="component" value="Chromosome 13"/>
</dbReference>
<evidence type="ECO:0000256" key="1">
    <source>
        <dbReference type="SAM" id="Phobius"/>
    </source>
</evidence>